<evidence type="ECO:0000313" key="2">
    <source>
        <dbReference type="Proteomes" id="UP000326396"/>
    </source>
</evidence>
<comment type="caution">
    <text evidence="1">The sequence shown here is derived from an EMBL/GenBank/DDBJ whole genome shotgun (WGS) entry which is preliminary data.</text>
</comment>
<organism evidence="1 2">
    <name type="scientific">Mikania micrantha</name>
    <name type="common">bitter vine</name>
    <dbReference type="NCBI Taxonomy" id="192012"/>
    <lineage>
        <taxon>Eukaryota</taxon>
        <taxon>Viridiplantae</taxon>
        <taxon>Streptophyta</taxon>
        <taxon>Embryophyta</taxon>
        <taxon>Tracheophyta</taxon>
        <taxon>Spermatophyta</taxon>
        <taxon>Magnoliopsida</taxon>
        <taxon>eudicotyledons</taxon>
        <taxon>Gunneridae</taxon>
        <taxon>Pentapetalae</taxon>
        <taxon>asterids</taxon>
        <taxon>campanulids</taxon>
        <taxon>Asterales</taxon>
        <taxon>Asteraceae</taxon>
        <taxon>Asteroideae</taxon>
        <taxon>Heliantheae alliance</taxon>
        <taxon>Eupatorieae</taxon>
        <taxon>Mikania</taxon>
    </lineage>
</organism>
<reference evidence="1 2" key="1">
    <citation type="submission" date="2019-05" db="EMBL/GenBank/DDBJ databases">
        <title>Mikania micrantha, genome provides insights into the molecular mechanism of rapid growth.</title>
        <authorList>
            <person name="Liu B."/>
        </authorList>
    </citation>
    <scope>NUCLEOTIDE SEQUENCE [LARGE SCALE GENOMIC DNA]</scope>
    <source>
        <strain evidence="1">NLD-2019</strain>
        <tissue evidence="1">Leaf</tissue>
    </source>
</reference>
<proteinExistence type="predicted"/>
<protein>
    <submittedName>
        <fullName evidence="1">Uncharacterized protein</fullName>
    </submittedName>
</protein>
<evidence type="ECO:0000313" key="1">
    <source>
        <dbReference type="EMBL" id="KAD7478629.1"/>
    </source>
</evidence>
<accession>A0A5N6Q211</accession>
<sequence>MPANQYQHKLVAYNLNRIELDEQIHRFTRNNVRIELGFTGNRRFETIESRLDVSKIFQMAKGYGSSHKKGSEVGFSSDKDDVFDEFEGYGGYRGYGGFVVARIGGFAVGCGGERSKSNGLVGLMGVVGIGWWCNTWCSSMWWWWVGWGRGGIGDGGGWWPWEDEGGSQLGKRC</sequence>
<gene>
    <name evidence="1" type="ORF">E3N88_01765</name>
</gene>
<dbReference type="EMBL" id="SZYD01000001">
    <property type="protein sequence ID" value="KAD7478629.1"/>
    <property type="molecule type" value="Genomic_DNA"/>
</dbReference>
<name>A0A5N6Q211_9ASTR</name>
<dbReference type="AlphaFoldDB" id="A0A5N6Q211"/>
<keyword evidence="2" id="KW-1185">Reference proteome</keyword>
<dbReference type="Proteomes" id="UP000326396">
    <property type="component" value="Linkage Group LG1"/>
</dbReference>